<sequence>MNAAELGISLAKVIAVGLVLGAGLPAIFAIGIRSTAMVETGPDGVDRMTAAGRVRAVACFGVVLAAVAAGIVWIVSGGH</sequence>
<keyword evidence="1" id="KW-1133">Transmembrane helix</keyword>
<keyword evidence="1" id="KW-0472">Membrane</keyword>
<protein>
    <submittedName>
        <fullName evidence="2">Uncharacterized protein</fullName>
    </submittedName>
</protein>
<dbReference type="AlphaFoldDB" id="A0A9X5FBW0"/>
<keyword evidence="1" id="KW-0812">Transmembrane</keyword>
<keyword evidence="3" id="KW-1185">Reference proteome</keyword>
<gene>
    <name evidence="2" type="ORF">HF995_08120</name>
</gene>
<reference evidence="2 3" key="1">
    <citation type="submission" date="2020-04" db="EMBL/GenBank/DDBJ databases">
        <title>MicrobeNet Type strains.</title>
        <authorList>
            <person name="Nicholson A.C."/>
        </authorList>
    </citation>
    <scope>NUCLEOTIDE SEQUENCE [LARGE SCALE GENOMIC DNA]</scope>
    <source>
        <strain evidence="2 3">ATCC BAA-789</strain>
    </source>
</reference>
<evidence type="ECO:0000313" key="2">
    <source>
        <dbReference type="EMBL" id="NKX93238.1"/>
    </source>
</evidence>
<proteinExistence type="predicted"/>
<evidence type="ECO:0000256" key="1">
    <source>
        <dbReference type="SAM" id="Phobius"/>
    </source>
</evidence>
<feature type="transmembrane region" description="Helical" evidence="1">
    <location>
        <begin position="53"/>
        <end position="75"/>
    </location>
</feature>
<dbReference type="Proteomes" id="UP000774283">
    <property type="component" value="Unassembled WGS sequence"/>
</dbReference>
<evidence type="ECO:0000313" key="3">
    <source>
        <dbReference type="Proteomes" id="UP000774283"/>
    </source>
</evidence>
<organism evidence="2 3">
    <name type="scientific">Sanguibacter hominis ATCC BAA-789</name>
    <dbReference type="NCBI Taxonomy" id="1312740"/>
    <lineage>
        <taxon>Bacteria</taxon>
        <taxon>Bacillati</taxon>
        <taxon>Actinomycetota</taxon>
        <taxon>Actinomycetes</taxon>
        <taxon>Micrococcales</taxon>
        <taxon>Sanguibacteraceae</taxon>
        <taxon>Sanguibacter</taxon>
    </lineage>
</organism>
<accession>A0A9X5FBW0</accession>
<comment type="caution">
    <text evidence="2">The sequence shown here is derived from an EMBL/GenBank/DDBJ whole genome shotgun (WGS) entry which is preliminary data.</text>
</comment>
<dbReference type="EMBL" id="JAAXOW010000002">
    <property type="protein sequence ID" value="NKX93238.1"/>
    <property type="molecule type" value="Genomic_DNA"/>
</dbReference>
<feature type="transmembrane region" description="Helical" evidence="1">
    <location>
        <begin position="6"/>
        <end position="32"/>
    </location>
</feature>
<dbReference type="RefSeq" id="WP_168447298.1">
    <property type="nucleotide sequence ID" value="NZ_JAAXOW010000002.1"/>
</dbReference>
<name>A0A9X5FBW0_9MICO</name>